<dbReference type="Proteomes" id="UP000827889">
    <property type="component" value="Chromosome 6"/>
</dbReference>
<dbReference type="Pfam" id="PF18052">
    <property type="entry name" value="Rx_N"/>
    <property type="match status" value="1"/>
</dbReference>
<name>A0ABM3HHU9_9MYRT</name>
<dbReference type="Gene3D" id="1.20.5.4130">
    <property type="match status" value="1"/>
</dbReference>
<evidence type="ECO:0000313" key="7">
    <source>
        <dbReference type="RefSeq" id="XP_048136181.1"/>
    </source>
</evidence>
<dbReference type="GeneID" id="125315405"/>
<keyword evidence="1" id="KW-0677">Repeat</keyword>
<evidence type="ECO:0000313" key="6">
    <source>
        <dbReference type="RefSeq" id="XP_048136180.1"/>
    </source>
</evidence>
<evidence type="ECO:0000313" key="5">
    <source>
        <dbReference type="Proteomes" id="UP000827889"/>
    </source>
</evidence>
<keyword evidence="5" id="KW-1185">Reference proteome</keyword>
<proteinExistence type="predicted"/>
<dbReference type="RefSeq" id="XP_048136180.1">
    <property type="nucleotide sequence ID" value="XM_048280223.1"/>
</dbReference>
<evidence type="ECO:0000256" key="3">
    <source>
        <dbReference type="ARBA" id="ARBA00022821"/>
    </source>
</evidence>
<accession>A0ABM3HHU9</accession>
<evidence type="ECO:0000259" key="4">
    <source>
        <dbReference type="Pfam" id="PF18052"/>
    </source>
</evidence>
<evidence type="ECO:0000256" key="1">
    <source>
        <dbReference type="ARBA" id="ARBA00022737"/>
    </source>
</evidence>
<organism evidence="5 7">
    <name type="scientific">Rhodamnia argentea</name>
    <dbReference type="NCBI Taxonomy" id="178133"/>
    <lineage>
        <taxon>Eukaryota</taxon>
        <taxon>Viridiplantae</taxon>
        <taxon>Streptophyta</taxon>
        <taxon>Embryophyta</taxon>
        <taxon>Tracheophyta</taxon>
        <taxon>Spermatophyta</taxon>
        <taxon>Magnoliopsida</taxon>
        <taxon>eudicotyledons</taxon>
        <taxon>Gunneridae</taxon>
        <taxon>Pentapetalae</taxon>
        <taxon>rosids</taxon>
        <taxon>malvids</taxon>
        <taxon>Myrtales</taxon>
        <taxon>Myrtaceae</taxon>
        <taxon>Myrtoideae</taxon>
        <taxon>Myrteae</taxon>
        <taxon>Australasian group</taxon>
        <taxon>Rhodamnia</taxon>
    </lineage>
</organism>
<protein>
    <submittedName>
        <fullName evidence="6 7">Disease resistance protein RGA2-like</fullName>
    </submittedName>
</protein>
<dbReference type="InterPro" id="IPR041118">
    <property type="entry name" value="Rx_N"/>
</dbReference>
<reference evidence="6 7" key="1">
    <citation type="submission" date="2025-05" db="UniProtKB">
        <authorList>
            <consortium name="RefSeq"/>
        </authorList>
    </citation>
    <scope>IDENTIFICATION</scope>
    <source>
        <tissue evidence="6 7">Leaf</tissue>
    </source>
</reference>
<keyword evidence="3" id="KW-0611">Plant defense</keyword>
<keyword evidence="2" id="KW-0547">Nucleotide-binding</keyword>
<sequence length="113" mass="12976">MAEAVIGIIAKKIIEILGSQVIETVGKLWGVNHELKALEDAVSMLQPFLDHAEEQYHQTDHVRVWVEKLKDAFYEAQDVLEEFGIAAMRRELRGNNEMMKEKDLSNHQMEVSI</sequence>
<feature type="domain" description="Disease resistance N-terminal" evidence="4">
    <location>
        <begin position="12"/>
        <end position="95"/>
    </location>
</feature>
<dbReference type="RefSeq" id="XP_048136181.1">
    <property type="nucleotide sequence ID" value="XM_048280224.1"/>
</dbReference>
<gene>
    <name evidence="6 7" type="primary">LOC125315405</name>
</gene>
<evidence type="ECO:0000256" key="2">
    <source>
        <dbReference type="ARBA" id="ARBA00022741"/>
    </source>
</evidence>